<evidence type="ECO:0000259" key="2">
    <source>
        <dbReference type="Pfam" id="PF01757"/>
    </source>
</evidence>
<dbReference type="Proteomes" id="UP000095143">
    <property type="component" value="Unassembled WGS sequence"/>
</dbReference>
<dbReference type="GO" id="GO:0000271">
    <property type="term" value="P:polysaccharide biosynthetic process"/>
    <property type="evidence" value="ECO:0007669"/>
    <property type="project" value="TreeGrafter"/>
</dbReference>
<dbReference type="OrthoDB" id="9767863at2"/>
<evidence type="ECO:0000313" key="4">
    <source>
        <dbReference type="Proteomes" id="UP000095143"/>
    </source>
</evidence>
<feature type="transmembrane region" description="Helical" evidence="1">
    <location>
        <begin position="169"/>
        <end position="187"/>
    </location>
</feature>
<evidence type="ECO:0000256" key="1">
    <source>
        <dbReference type="SAM" id="Phobius"/>
    </source>
</evidence>
<keyword evidence="1" id="KW-0472">Membrane</keyword>
<feature type="transmembrane region" description="Helical" evidence="1">
    <location>
        <begin position="246"/>
        <end position="265"/>
    </location>
</feature>
<feature type="transmembrane region" description="Helical" evidence="1">
    <location>
        <begin position="143"/>
        <end position="162"/>
    </location>
</feature>
<dbReference type="InterPro" id="IPR002656">
    <property type="entry name" value="Acyl_transf_3_dom"/>
</dbReference>
<feature type="transmembrane region" description="Helical" evidence="1">
    <location>
        <begin position="286"/>
        <end position="306"/>
    </location>
</feature>
<feature type="transmembrane region" description="Helical" evidence="1">
    <location>
        <begin position="218"/>
        <end position="240"/>
    </location>
</feature>
<evidence type="ECO:0000313" key="3">
    <source>
        <dbReference type="EMBL" id="OCX11511.1"/>
    </source>
</evidence>
<comment type="caution">
    <text evidence="3">The sequence shown here is derived from an EMBL/GenBank/DDBJ whole genome shotgun (WGS) entry which is preliminary data.</text>
</comment>
<keyword evidence="1" id="KW-1133">Transmembrane helix</keyword>
<dbReference type="GO" id="GO:0016020">
    <property type="term" value="C:membrane"/>
    <property type="evidence" value="ECO:0007669"/>
    <property type="project" value="TreeGrafter"/>
</dbReference>
<organism evidence="3 4">
    <name type="scientific">Pseudomonas graminis</name>
    <dbReference type="NCBI Taxonomy" id="158627"/>
    <lineage>
        <taxon>Bacteria</taxon>
        <taxon>Pseudomonadati</taxon>
        <taxon>Pseudomonadota</taxon>
        <taxon>Gammaproteobacteria</taxon>
        <taxon>Pseudomonadales</taxon>
        <taxon>Pseudomonadaceae</taxon>
        <taxon>Pseudomonas</taxon>
    </lineage>
</organism>
<gene>
    <name evidence="3" type="ORF">BBI10_25370</name>
</gene>
<protein>
    <recommendedName>
        <fullName evidence="2">Acyltransferase 3 domain-containing protein</fullName>
    </recommendedName>
</protein>
<feature type="domain" description="Acyltransferase 3" evidence="2">
    <location>
        <begin position="8"/>
        <end position="351"/>
    </location>
</feature>
<dbReference type="InterPro" id="IPR050879">
    <property type="entry name" value="Acyltransferase_3"/>
</dbReference>
<dbReference type="GO" id="GO:0016747">
    <property type="term" value="F:acyltransferase activity, transferring groups other than amino-acyl groups"/>
    <property type="evidence" value="ECO:0007669"/>
    <property type="project" value="InterPro"/>
</dbReference>
<feature type="transmembrane region" description="Helical" evidence="1">
    <location>
        <begin position="334"/>
        <end position="354"/>
    </location>
</feature>
<reference evidence="3 4" key="1">
    <citation type="submission" date="2016-08" db="EMBL/GenBank/DDBJ databases">
        <title>Whole genome sequence of Pseudomonas graminis strain UASWS1507, a potential biological control agent for agriculture.</title>
        <authorList>
            <person name="Crovadore J."/>
            <person name="Calmin G."/>
            <person name="Chablais R."/>
            <person name="Cochard B."/>
            <person name="Lefort F."/>
        </authorList>
    </citation>
    <scope>NUCLEOTIDE SEQUENCE [LARGE SCALE GENOMIC DNA]</scope>
    <source>
        <strain evidence="3 4">UASWS1507</strain>
    </source>
</reference>
<feature type="transmembrane region" description="Helical" evidence="1">
    <location>
        <begin position="12"/>
        <end position="32"/>
    </location>
</feature>
<dbReference type="AlphaFoldDB" id="A0A1C2D9S4"/>
<feature type="transmembrane region" description="Helical" evidence="1">
    <location>
        <begin position="82"/>
        <end position="101"/>
    </location>
</feature>
<dbReference type="Pfam" id="PF01757">
    <property type="entry name" value="Acyl_transf_3"/>
    <property type="match status" value="1"/>
</dbReference>
<dbReference type="PANTHER" id="PTHR23028">
    <property type="entry name" value="ACETYLTRANSFERASE"/>
    <property type="match status" value="1"/>
</dbReference>
<sequence length="375" mass="42393">MQDVKRFHALDSLRGICAIAVVLYHTHLVGSITEWTFFAKADLFVEFFFVLSGFVMAHAYGSKRQLDFSHFLISRTFRLLPLHVFMLAVFIGLEFLKYAAYKRGFSFNQTPFTGIYAPSQILPNLLLVQSWTHLTENLSFNTASWSISIEYWTYMLFAATVLMASTRRYLLWAVIALCGFALLYRQIDVLTVYAQKGVGCFFAGALAYAFFTRSRRWIAPGFGVLSVLEALSALAIWWVLTSELPQKVLAASAVFCVTIVVFAFDGGALSRVLKYEFFARLGRLSYSIYLTHLAILFFVISAFMVVQKKTGFDAAPMLGEIRYLDTGHAWLNNLMVLLILAVVMTISSATYRYVELRGQGVGKQLLRRRMAMPVG</sequence>
<feature type="transmembrane region" description="Helical" evidence="1">
    <location>
        <begin position="193"/>
        <end position="211"/>
    </location>
</feature>
<dbReference type="RefSeq" id="WP_065992849.1">
    <property type="nucleotide sequence ID" value="NZ_MDEN01000069.1"/>
</dbReference>
<proteinExistence type="predicted"/>
<keyword evidence="1" id="KW-0812">Transmembrane</keyword>
<dbReference type="EMBL" id="MDEN01000069">
    <property type="protein sequence ID" value="OCX11511.1"/>
    <property type="molecule type" value="Genomic_DNA"/>
</dbReference>
<accession>A0A1C2D9S4</accession>
<dbReference type="PANTHER" id="PTHR23028:SF53">
    <property type="entry name" value="ACYL_TRANSF_3 DOMAIN-CONTAINING PROTEIN"/>
    <property type="match status" value="1"/>
</dbReference>
<feature type="transmembrane region" description="Helical" evidence="1">
    <location>
        <begin position="44"/>
        <end position="61"/>
    </location>
</feature>
<name>A0A1C2D9S4_9PSED</name>